<evidence type="ECO:0000256" key="4">
    <source>
        <dbReference type="ARBA" id="ARBA00022989"/>
    </source>
</evidence>
<dbReference type="EMBL" id="JBGUBD010000010">
    <property type="protein sequence ID" value="MFA9479615.1"/>
    <property type="molecule type" value="Genomic_DNA"/>
</dbReference>
<comment type="subcellular location">
    <subcellularLocation>
        <location evidence="1 6">Cell membrane</location>
        <topology evidence="1 6">Multi-pass membrane protein</topology>
    </subcellularLocation>
</comment>
<dbReference type="InterPro" id="IPR015414">
    <property type="entry name" value="TMEM64"/>
</dbReference>
<evidence type="ECO:0000313" key="8">
    <source>
        <dbReference type="EMBL" id="MFA9479615.1"/>
    </source>
</evidence>
<evidence type="ECO:0000256" key="3">
    <source>
        <dbReference type="ARBA" id="ARBA00022692"/>
    </source>
</evidence>
<evidence type="ECO:0000256" key="5">
    <source>
        <dbReference type="ARBA" id="ARBA00023136"/>
    </source>
</evidence>
<feature type="transmembrane region" description="Helical" evidence="6">
    <location>
        <begin position="58"/>
        <end position="77"/>
    </location>
</feature>
<name>A0ABV4U7P3_9BACT</name>
<accession>A0ABV4U7P3</accession>
<organism evidence="8 9">
    <name type="scientific">Natronomicrosphaera hydrolytica</name>
    <dbReference type="NCBI Taxonomy" id="3242702"/>
    <lineage>
        <taxon>Bacteria</taxon>
        <taxon>Pseudomonadati</taxon>
        <taxon>Planctomycetota</taxon>
        <taxon>Phycisphaerae</taxon>
        <taxon>Phycisphaerales</taxon>
        <taxon>Phycisphaeraceae</taxon>
        <taxon>Natronomicrosphaera</taxon>
    </lineage>
</organism>
<dbReference type="RefSeq" id="WP_425346540.1">
    <property type="nucleotide sequence ID" value="NZ_JBGUBD010000010.1"/>
</dbReference>
<feature type="domain" description="VTT" evidence="7">
    <location>
        <begin position="77"/>
        <end position="197"/>
    </location>
</feature>
<feature type="transmembrane region" description="Helical" evidence="6">
    <location>
        <begin position="21"/>
        <end position="46"/>
    </location>
</feature>
<dbReference type="Pfam" id="PF09335">
    <property type="entry name" value="VTT_dom"/>
    <property type="match status" value="1"/>
</dbReference>
<evidence type="ECO:0000256" key="1">
    <source>
        <dbReference type="ARBA" id="ARBA00004651"/>
    </source>
</evidence>
<dbReference type="Proteomes" id="UP001575105">
    <property type="component" value="Unassembled WGS sequence"/>
</dbReference>
<keyword evidence="3 6" id="KW-0812">Transmembrane</keyword>
<sequence>MSMGTDVDEQTKEKRRLGRQLGPLGVLAGAAALLPPVGGLVVLGTLDVVGPWLADRPAVGLMLYVTGFVVFAGLALLPTYAQAVLGGWAFGFVWGYPAALVGFVGASWLGYAVASRFARPGAQAAIDERPQWRAIQRAFLGQGFWRTTVLVALVRLPPVSPFAMTNMVLAGAGVGRGAYLLGTLAGMAPRTGLAVFAAAGVAQWREAEMPGDWVYVLGAAATVVVLIVLTWIGRRAMRTVKEAGAGEG</sequence>
<protein>
    <recommendedName>
        <fullName evidence="6">TVP38/TMEM64 family membrane protein</fullName>
    </recommendedName>
</protein>
<keyword evidence="4 6" id="KW-1133">Transmembrane helix</keyword>
<dbReference type="InterPro" id="IPR032816">
    <property type="entry name" value="VTT_dom"/>
</dbReference>
<evidence type="ECO:0000259" key="7">
    <source>
        <dbReference type="Pfam" id="PF09335"/>
    </source>
</evidence>
<dbReference type="PANTHER" id="PTHR12677:SF59">
    <property type="entry name" value="GOLGI APPARATUS MEMBRANE PROTEIN TVP38-RELATED"/>
    <property type="match status" value="1"/>
</dbReference>
<reference evidence="8 9" key="1">
    <citation type="submission" date="2024-08" db="EMBL/GenBank/DDBJ databases">
        <title>Whole-genome sequencing of halo(alkali)philic microorganisms from hypersaline lakes.</title>
        <authorList>
            <person name="Sorokin D.Y."/>
            <person name="Merkel A.Y."/>
            <person name="Messina E."/>
            <person name="Yakimov M."/>
        </authorList>
    </citation>
    <scope>NUCLEOTIDE SEQUENCE [LARGE SCALE GENOMIC DNA]</scope>
    <source>
        <strain evidence="8 9">AB-hyl4</strain>
    </source>
</reference>
<keyword evidence="5 6" id="KW-0472">Membrane</keyword>
<gene>
    <name evidence="8" type="ORF">ACERK3_15105</name>
</gene>
<keyword evidence="2 6" id="KW-1003">Cell membrane</keyword>
<comment type="caution">
    <text evidence="8">The sequence shown here is derived from an EMBL/GenBank/DDBJ whole genome shotgun (WGS) entry which is preliminary data.</text>
</comment>
<evidence type="ECO:0000256" key="6">
    <source>
        <dbReference type="RuleBase" id="RU366058"/>
    </source>
</evidence>
<feature type="transmembrane region" description="Helical" evidence="6">
    <location>
        <begin position="89"/>
        <end position="114"/>
    </location>
</feature>
<evidence type="ECO:0000256" key="2">
    <source>
        <dbReference type="ARBA" id="ARBA00022475"/>
    </source>
</evidence>
<keyword evidence="9" id="KW-1185">Reference proteome</keyword>
<feature type="transmembrane region" description="Helical" evidence="6">
    <location>
        <begin position="213"/>
        <end position="232"/>
    </location>
</feature>
<dbReference type="PANTHER" id="PTHR12677">
    <property type="entry name" value="GOLGI APPARATUS MEMBRANE PROTEIN TVP38-RELATED"/>
    <property type="match status" value="1"/>
</dbReference>
<proteinExistence type="inferred from homology"/>
<evidence type="ECO:0000313" key="9">
    <source>
        <dbReference type="Proteomes" id="UP001575105"/>
    </source>
</evidence>
<feature type="transmembrane region" description="Helical" evidence="6">
    <location>
        <begin position="177"/>
        <end position="201"/>
    </location>
</feature>
<comment type="similarity">
    <text evidence="6">Belongs to the TVP38/TMEM64 family.</text>
</comment>